<organism evidence="5 6">
    <name type="scientific">Kluyveromyces marxianus</name>
    <name type="common">Yeast</name>
    <name type="synonym">Candida kefyr</name>
    <dbReference type="NCBI Taxonomy" id="4911"/>
    <lineage>
        <taxon>Eukaryota</taxon>
        <taxon>Fungi</taxon>
        <taxon>Dikarya</taxon>
        <taxon>Ascomycota</taxon>
        <taxon>Saccharomycotina</taxon>
        <taxon>Saccharomycetes</taxon>
        <taxon>Saccharomycetales</taxon>
        <taxon>Saccharomycetaceae</taxon>
        <taxon>Kluyveromyces</taxon>
    </lineage>
</organism>
<keyword evidence="5" id="KW-0378">Hydrolase</keyword>
<evidence type="ECO:0000313" key="5">
    <source>
        <dbReference type="EMBL" id="QGN13425.1"/>
    </source>
</evidence>
<evidence type="ECO:0000259" key="4">
    <source>
        <dbReference type="Pfam" id="PF12928"/>
    </source>
</evidence>
<accession>A0ABX6EMP7</accession>
<keyword evidence="5" id="KW-0540">Nuclease</keyword>
<evidence type="ECO:0000256" key="1">
    <source>
        <dbReference type="ARBA" id="ARBA00005736"/>
    </source>
</evidence>
<gene>
    <name evidence="5" type="primary">SEN54</name>
    <name evidence="5" type="ORF">FIM1_62</name>
</gene>
<sequence length="442" mass="51598">MSDNEEAFKDSDVEDDELLQDWTNASRLIGNGNKHSIPLRGEKDYEPDGTTVQVSMLSQAKNAMFNVLRQPDRGTIIKNQVKAFYDMENHYAVVKRPKGTFTNSIGTPNSDGSLTLQFYEFVYLVERGTVTPIFNIEIEGKKCEYILSIQEVYSFFKSQAELDEFYLYAYLKRMGYIVCAKNWKYGHRDSFQELYFNKYLKSSSRPSYINNFFHLFSKFSYTVIRNTPNVLKKILGFCPMKFTSTSQIYESIGNAIPFYVPPKTSHELYESKCSNMSNYGTSKYKIVFDIWKPNPNFKKSYRYLPDFQVVMYNKNSNTSQFPTLSDFREILQHLDYKYPFIDDIDVLESKQPINNKKENKVKQETQMQNQKIKKPKKSTGNAYSRKMKKIKDGYRSFLLAIMDDGLLSIVKITETDFGSENIWYVPPTGNDRNNKPKQKRKA</sequence>
<feature type="domain" description="tRNA-splicing endonuclease subunit Sen54 N-terminal" evidence="4">
    <location>
        <begin position="65"/>
        <end position="132"/>
    </location>
</feature>
<evidence type="ECO:0000256" key="3">
    <source>
        <dbReference type="SAM" id="MobiDB-lite"/>
    </source>
</evidence>
<keyword evidence="2" id="KW-0819">tRNA processing</keyword>
<dbReference type="GO" id="GO:0004519">
    <property type="term" value="F:endonuclease activity"/>
    <property type="evidence" value="ECO:0007669"/>
    <property type="project" value="UniProtKB-KW"/>
</dbReference>
<dbReference type="InterPro" id="IPR024336">
    <property type="entry name" value="tRNA_splic_suSen54_N"/>
</dbReference>
<dbReference type="Proteomes" id="UP000422736">
    <property type="component" value="Chromosome 1"/>
</dbReference>
<feature type="region of interest" description="Disordered" evidence="3">
    <location>
        <begin position="355"/>
        <end position="383"/>
    </location>
</feature>
<comment type="similarity">
    <text evidence="1">Belongs to the SEN54 family.</text>
</comment>
<keyword evidence="6" id="KW-1185">Reference proteome</keyword>
<reference evidence="5 6" key="1">
    <citation type="submission" date="2016-03" db="EMBL/GenBank/DDBJ databases">
        <title>How can Kluyveromyces marxianus grow so fast - potential evolutionary course in Saccharomyces Complex revealed by comparative genomics.</title>
        <authorList>
            <person name="Mo W."/>
            <person name="Lu W."/>
            <person name="Yang X."/>
            <person name="Qi J."/>
            <person name="Lv H."/>
        </authorList>
    </citation>
    <scope>NUCLEOTIDE SEQUENCE [LARGE SCALE GENOMIC DNA]</scope>
    <source>
        <strain evidence="5 6">FIM1</strain>
    </source>
</reference>
<dbReference type="PANTHER" id="PTHR21027">
    <property type="entry name" value="TRNA-SPLICING ENDONUCLEASE SUBUNIT SEN54"/>
    <property type="match status" value="1"/>
</dbReference>
<evidence type="ECO:0000256" key="2">
    <source>
        <dbReference type="ARBA" id="ARBA00022694"/>
    </source>
</evidence>
<dbReference type="Pfam" id="PF12928">
    <property type="entry name" value="tRNA_int_end_N2"/>
    <property type="match status" value="1"/>
</dbReference>
<dbReference type="EMBL" id="CP015054">
    <property type="protein sequence ID" value="QGN13425.1"/>
    <property type="molecule type" value="Genomic_DNA"/>
</dbReference>
<name>A0ABX6EMP7_KLUMA</name>
<dbReference type="PANTHER" id="PTHR21027:SF1">
    <property type="entry name" value="TRNA-SPLICING ENDONUCLEASE SUBUNIT SEN54"/>
    <property type="match status" value="1"/>
</dbReference>
<dbReference type="InterPro" id="IPR024337">
    <property type="entry name" value="tRNA_splic_suSen54"/>
</dbReference>
<proteinExistence type="inferred from homology"/>
<evidence type="ECO:0000313" key="6">
    <source>
        <dbReference type="Proteomes" id="UP000422736"/>
    </source>
</evidence>
<keyword evidence="5" id="KW-0255">Endonuclease</keyword>
<protein>
    <submittedName>
        <fullName evidence="5">tRNA-splicing endonuclease subunit SEN54</fullName>
    </submittedName>
</protein>